<reference evidence="2 3" key="1">
    <citation type="submission" date="2017-04" db="EMBL/GenBank/DDBJ databases">
        <authorList>
            <person name="Afonso C.L."/>
            <person name="Miller P.J."/>
            <person name="Scott M.A."/>
            <person name="Spackman E."/>
            <person name="Goraichik I."/>
            <person name="Dimitrov K.M."/>
            <person name="Suarez D.L."/>
            <person name="Swayne D.E."/>
        </authorList>
    </citation>
    <scope>NUCLEOTIDE SEQUENCE [LARGE SCALE GENOMIC DNA]</scope>
    <source>
        <strain evidence="2 3">B5P</strain>
    </source>
</reference>
<dbReference type="AlphaFoldDB" id="A0A1X7MRE7"/>
<dbReference type="EMBL" id="FXBL01000003">
    <property type="protein sequence ID" value="SMH26543.1"/>
    <property type="molecule type" value="Genomic_DNA"/>
</dbReference>
<dbReference type="InterPro" id="IPR049809">
    <property type="entry name" value="YehF/YfeS-like_WGR"/>
</dbReference>
<dbReference type="InterPro" id="IPR008893">
    <property type="entry name" value="WGR_domain"/>
</dbReference>
<organism evidence="2 3">
    <name type="scientific">Mesorhizobium australicum</name>
    <dbReference type="NCBI Taxonomy" id="536018"/>
    <lineage>
        <taxon>Bacteria</taxon>
        <taxon>Pseudomonadati</taxon>
        <taxon>Pseudomonadota</taxon>
        <taxon>Alphaproteobacteria</taxon>
        <taxon>Hyphomicrobiales</taxon>
        <taxon>Phyllobacteriaceae</taxon>
        <taxon>Mesorhizobium</taxon>
    </lineage>
</organism>
<keyword evidence="3" id="KW-1185">Reference proteome</keyword>
<evidence type="ECO:0000313" key="3">
    <source>
        <dbReference type="Proteomes" id="UP000193083"/>
    </source>
</evidence>
<protein>
    <submittedName>
        <fullName evidence="2">WGR domain-containing protein</fullName>
    </submittedName>
</protein>
<gene>
    <name evidence="2" type="ORF">SAMN02982922_0314</name>
</gene>
<dbReference type="Gene3D" id="2.20.140.10">
    <property type="entry name" value="WGR domain"/>
    <property type="match status" value="1"/>
</dbReference>
<dbReference type="SMART" id="SM00773">
    <property type="entry name" value="WGR"/>
    <property type="match status" value="1"/>
</dbReference>
<evidence type="ECO:0000259" key="1">
    <source>
        <dbReference type="PROSITE" id="PS51977"/>
    </source>
</evidence>
<dbReference type="PROSITE" id="PS51977">
    <property type="entry name" value="WGR"/>
    <property type="match status" value="1"/>
</dbReference>
<sequence>MARFYRISSSPSLFGNVCLVREWGRIGRPGRMRIDLYVSVEEADAAREALSRAKRQRGYRDVSAVRCL</sequence>
<dbReference type="SUPFAM" id="SSF142921">
    <property type="entry name" value="WGR domain-like"/>
    <property type="match status" value="1"/>
</dbReference>
<dbReference type="Pfam" id="PF05406">
    <property type="entry name" value="WGR"/>
    <property type="match status" value="1"/>
</dbReference>
<accession>A0A1X7MRE7</accession>
<dbReference type="Proteomes" id="UP000193083">
    <property type="component" value="Unassembled WGS sequence"/>
</dbReference>
<proteinExistence type="predicted"/>
<evidence type="ECO:0000313" key="2">
    <source>
        <dbReference type="EMBL" id="SMH26543.1"/>
    </source>
</evidence>
<dbReference type="CDD" id="cd07996">
    <property type="entry name" value="WGR_MMR_like"/>
    <property type="match status" value="1"/>
</dbReference>
<name>A0A1X7MRE7_9HYPH</name>
<dbReference type="InterPro" id="IPR036930">
    <property type="entry name" value="WGR_dom_sf"/>
</dbReference>
<feature type="domain" description="WGR" evidence="1">
    <location>
        <begin position="1"/>
        <end position="68"/>
    </location>
</feature>